<evidence type="ECO:0000256" key="3">
    <source>
        <dbReference type="ARBA" id="ARBA00023002"/>
    </source>
</evidence>
<dbReference type="InterPro" id="IPR023753">
    <property type="entry name" value="FAD/NAD-binding_dom"/>
</dbReference>
<dbReference type="GO" id="GO:0004601">
    <property type="term" value="F:peroxidase activity"/>
    <property type="evidence" value="ECO:0007669"/>
    <property type="project" value="UniProtKB-KW"/>
</dbReference>
<dbReference type="EMBL" id="LCMJ01000032">
    <property type="protein sequence ID" value="KKU34528.1"/>
    <property type="molecule type" value="Genomic_DNA"/>
</dbReference>
<name>A0A0G1RX10_9BACT</name>
<evidence type="ECO:0000313" key="7">
    <source>
        <dbReference type="EMBL" id="KKU34528.1"/>
    </source>
</evidence>
<evidence type="ECO:0000256" key="4">
    <source>
        <dbReference type="ARBA" id="ARBA00023157"/>
    </source>
</evidence>
<keyword evidence="4" id="KW-1015">Disulfide bond</keyword>
<sequence length="310" mass="32959">MYDTIIVGGGPAAIAAGIYVGRKKMKTLLIADSFGGQSLVSDDIRNWIGVVSISGPALAKALTDHLMAQEGIEIKMPEKALSTKEIQDGFEVLTERGDAYQTRTLIIASGGRRRRLGVPGEDKFEGKGVAYCSICDAPLFKGKAVAVVGGGNAGFEAAIDLLPYATKIYILEFGAEPKADAITQAEVKKSPLVTVITNAQTKEVLGDNFVSGLKYIDRITNEEKLLEVGGVFVQIGSQSNSEIVKGLVDVNKYGEILVDHKFATTSKPGIFAAGDVTDAAFKQNNIAVGDGIKAALSAYNYLLQYGKKNF</sequence>
<reference evidence="7 8" key="1">
    <citation type="journal article" date="2015" name="Nature">
        <title>rRNA introns, odd ribosomes, and small enigmatic genomes across a large radiation of phyla.</title>
        <authorList>
            <person name="Brown C.T."/>
            <person name="Hug L.A."/>
            <person name="Thomas B.C."/>
            <person name="Sharon I."/>
            <person name="Castelle C.J."/>
            <person name="Singh A."/>
            <person name="Wilkins M.J."/>
            <person name="Williams K.H."/>
            <person name="Banfield J.F."/>
        </authorList>
    </citation>
    <scope>NUCLEOTIDE SEQUENCE [LARGE SCALE GENOMIC DNA]</scope>
</reference>
<keyword evidence="5" id="KW-0676">Redox-active center</keyword>
<dbReference type="GO" id="GO:0016668">
    <property type="term" value="F:oxidoreductase activity, acting on a sulfur group of donors, NAD(P) as acceptor"/>
    <property type="evidence" value="ECO:0007669"/>
    <property type="project" value="UniProtKB-ARBA"/>
</dbReference>
<dbReference type="InterPro" id="IPR050097">
    <property type="entry name" value="Ferredoxin-NADP_redctase_2"/>
</dbReference>
<keyword evidence="3" id="KW-0560">Oxidoreductase</keyword>
<evidence type="ECO:0000313" key="8">
    <source>
        <dbReference type="Proteomes" id="UP000034067"/>
    </source>
</evidence>
<dbReference type="PATRIC" id="fig|1618617.3.peg.452"/>
<protein>
    <submittedName>
        <fullName evidence="7">Peroxide-forming NADH oxidase/alkyl hydroperoxidase reductase</fullName>
    </submittedName>
</protein>
<dbReference type="SUPFAM" id="SSF51905">
    <property type="entry name" value="FAD/NAD(P)-binding domain"/>
    <property type="match status" value="1"/>
</dbReference>
<organism evidence="7 8">
    <name type="scientific">Candidatus Azambacteria bacterium GW2011_GWB1_46_27</name>
    <dbReference type="NCBI Taxonomy" id="1618617"/>
    <lineage>
        <taxon>Bacteria</taxon>
        <taxon>Candidatus Azamiibacteriota</taxon>
    </lineage>
</organism>
<evidence type="ECO:0000256" key="5">
    <source>
        <dbReference type="ARBA" id="ARBA00023284"/>
    </source>
</evidence>
<accession>A0A0G1RX10</accession>
<dbReference type="PRINTS" id="PR00469">
    <property type="entry name" value="PNDRDTASEII"/>
</dbReference>
<proteinExistence type="predicted"/>
<dbReference type="InterPro" id="IPR008255">
    <property type="entry name" value="Pyr_nucl-diS_OxRdtase_2_AS"/>
</dbReference>
<dbReference type="PROSITE" id="PS00573">
    <property type="entry name" value="PYRIDINE_REDOX_2"/>
    <property type="match status" value="1"/>
</dbReference>
<dbReference type="AlphaFoldDB" id="A0A0G1RX10"/>
<evidence type="ECO:0000256" key="2">
    <source>
        <dbReference type="ARBA" id="ARBA00022827"/>
    </source>
</evidence>
<evidence type="ECO:0000259" key="6">
    <source>
        <dbReference type="Pfam" id="PF07992"/>
    </source>
</evidence>
<dbReference type="Pfam" id="PF07992">
    <property type="entry name" value="Pyr_redox_2"/>
    <property type="match status" value="1"/>
</dbReference>
<dbReference type="PANTHER" id="PTHR48105">
    <property type="entry name" value="THIOREDOXIN REDUCTASE 1-RELATED-RELATED"/>
    <property type="match status" value="1"/>
</dbReference>
<dbReference type="InterPro" id="IPR036188">
    <property type="entry name" value="FAD/NAD-bd_sf"/>
</dbReference>
<keyword evidence="2" id="KW-0274">FAD</keyword>
<dbReference type="PRINTS" id="PR00368">
    <property type="entry name" value="FADPNR"/>
</dbReference>
<evidence type="ECO:0000256" key="1">
    <source>
        <dbReference type="ARBA" id="ARBA00022630"/>
    </source>
</evidence>
<gene>
    <name evidence="7" type="ORF">UX48_C0032G0003</name>
</gene>
<dbReference type="Gene3D" id="3.50.50.60">
    <property type="entry name" value="FAD/NAD(P)-binding domain"/>
    <property type="match status" value="2"/>
</dbReference>
<keyword evidence="7" id="KW-0575">Peroxidase</keyword>
<comment type="caution">
    <text evidence="7">The sequence shown here is derived from an EMBL/GenBank/DDBJ whole genome shotgun (WGS) entry which is preliminary data.</text>
</comment>
<feature type="domain" description="FAD/NAD(P)-binding" evidence="6">
    <location>
        <begin position="2"/>
        <end position="290"/>
    </location>
</feature>
<dbReference type="Proteomes" id="UP000034067">
    <property type="component" value="Unassembled WGS sequence"/>
</dbReference>
<keyword evidence="1" id="KW-0285">Flavoprotein</keyword>